<evidence type="ECO:0000313" key="2">
    <source>
        <dbReference type="EMBL" id="MRW88480.1"/>
    </source>
</evidence>
<dbReference type="InterPro" id="IPR036890">
    <property type="entry name" value="HATPase_C_sf"/>
</dbReference>
<organism evidence="2 3">
    <name type="scientific">Duganella guangzhouensis</name>
    <dbReference type="NCBI Taxonomy" id="2666084"/>
    <lineage>
        <taxon>Bacteria</taxon>
        <taxon>Pseudomonadati</taxon>
        <taxon>Pseudomonadota</taxon>
        <taxon>Betaproteobacteria</taxon>
        <taxon>Burkholderiales</taxon>
        <taxon>Oxalobacteraceae</taxon>
        <taxon>Telluria group</taxon>
        <taxon>Duganella</taxon>
    </lineage>
</organism>
<dbReference type="Pfam" id="PF02518">
    <property type="entry name" value="HATPase_c"/>
    <property type="match status" value="1"/>
</dbReference>
<dbReference type="CDD" id="cd16934">
    <property type="entry name" value="HATPase_RsbT-like"/>
    <property type="match status" value="1"/>
</dbReference>
<dbReference type="EMBL" id="WKJK01000001">
    <property type="protein sequence ID" value="MRW88480.1"/>
    <property type="molecule type" value="Genomic_DNA"/>
</dbReference>
<accession>A0A6I2KT89</accession>
<reference evidence="2 3" key="1">
    <citation type="submission" date="2019-11" db="EMBL/GenBank/DDBJ databases">
        <title>Novel species isolated from a subtropical stream in China.</title>
        <authorList>
            <person name="Lu H."/>
        </authorList>
    </citation>
    <scope>NUCLEOTIDE SEQUENCE [LARGE SCALE GENOMIC DNA]</scope>
    <source>
        <strain evidence="2 3">FT80W</strain>
    </source>
</reference>
<feature type="domain" description="Histidine kinase/HSP90-like ATPase" evidence="1">
    <location>
        <begin position="56"/>
        <end position="155"/>
    </location>
</feature>
<dbReference type="InterPro" id="IPR003594">
    <property type="entry name" value="HATPase_dom"/>
</dbReference>
<evidence type="ECO:0000259" key="1">
    <source>
        <dbReference type="SMART" id="SM00387"/>
    </source>
</evidence>
<evidence type="ECO:0000313" key="3">
    <source>
        <dbReference type="Proteomes" id="UP000433309"/>
    </source>
</evidence>
<protein>
    <submittedName>
        <fullName evidence="2">Anti-sigma regulatory factor</fullName>
    </submittedName>
</protein>
<gene>
    <name evidence="2" type="ORF">GJ699_00605</name>
</gene>
<sequence length="155" mass="16520">MSLASPDISRYHSPLLTRYAAQAELHQVLPLESDEHVVAVRKAVREHALELKLSLVDQTKLVTAASELARNTLKYGGGGVVVLERLADGLRKGLRLVFADTGPGIADVELALRDGYTSGGGLGLGLGGTKRLADDFHIDSRPGEGTAVAIIKWKI</sequence>
<dbReference type="Proteomes" id="UP000433309">
    <property type="component" value="Unassembled WGS sequence"/>
</dbReference>
<dbReference type="AlphaFoldDB" id="A0A6I2KT89"/>
<proteinExistence type="predicted"/>
<dbReference type="Gene3D" id="3.30.565.10">
    <property type="entry name" value="Histidine kinase-like ATPase, C-terminal domain"/>
    <property type="match status" value="1"/>
</dbReference>
<comment type="caution">
    <text evidence="2">The sequence shown here is derived from an EMBL/GenBank/DDBJ whole genome shotgun (WGS) entry which is preliminary data.</text>
</comment>
<keyword evidence="3" id="KW-1185">Reference proteome</keyword>
<dbReference type="SMART" id="SM00387">
    <property type="entry name" value="HATPase_c"/>
    <property type="match status" value="1"/>
</dbReference>
<dbReference type="SUPFAM" id="SSF55874">
    <property type="entry name" value="ATPase domain of HSP90 chaperone/DNA topoisomerase II/histidine kinase"/>
    <property type="match status" value="1"/>
</dbReference>
<dbReference type="RefSeq" id="WP_154372946.1">
    <property type="nucleotide sequence ID" value="NZ_WKJK01000001.1"/>
</dbReference>
<name>A0A6I2KT89_9BURK</name>